<dbReference type="Gene3D" id="3.40.50.620">
    <property type="entry name" value="HUPs"/>
    <property type="match status" value="1"/>
</dbReference>
<evidence type="ECO:0000256" key="2">
    <source>
        <dbReference type="ARBA" id="ARBA00004496"/>
    </source>
</evidence>
<evidence type="ECO:0000256" key="12">
    <source>
        <dbReference type="ARBA" id="ARBA00022917"/>
    </source>
</evidence>
<evidence type="ECO:0000256" key="7">
    <source>
        <dbReference type="ARBA" id="ARBA00022723"/>
    </source>
</evidence>
<dbReference type="NCBIfam" id="NF008900">
    <property type="entry name" value="PRK12267.1"/>
    <property type="match status" value="1"/>
</dbReference>
<dbReference type="SUPFAM" id="SSF52374">
    <property type="entry name" value="Nucleotidylyl transferase"/>
    <property type="match status" value="1"/>
</dbReference>
<feature type="binding site" evidence="15">
    <location>
        <position position="152"/>
    </location>
    <ligand>
        <name>Zn(2+)</name>
        <dbReference type="ChEBI" id="CHEBI:29105"/>
    </ligand>
</feature>
<keyword evidence="5 15" id="KW-0820">tRNA-binding</keyword>
<dbReference type="NCBIfam" id="TIGR00399">
    <property type="entry name" value="metG_C_term"/>
    <property type="match status" value="1"/>
</dbReference>
<dbReference type="Pfam" id="PF01406">
    <property type="entry name" value="tRNA-synt_1e"/>
    <property type="match status" value="1"/>
</dbReference>
<dbReference type="InterPro" id="IPR002547">
    <property type="entry name" value="tRNA-bd_dom"/>
</dbReference>
<dbReference type="PROSITE" id="PS50886">
    <property type="entry name" value="TRBD"/>
    <property type="match status" value="1"/>
</dbReference>
<dbReference type="AlphaFoldDB" id="A0AAW9MW35"/>
<dbReference type="GO" id="GO:0005524">
    <property type="term" value="F:ATP binding"/>
    <property type="evidence" value="ECO:0007669"/>
    <property type="project" value="UniProtKB-UniRule"/>
</dbReference>
<dbReference type="Pfam" id="PF09334">
    <property type="entry name" value="tRNA-synt_1g"/>
    <property type="match status" value="1"/>
</dbReference>
<proteinExistence type="inferred from homology"/>
<keyword evidence="7 15" id="KW-0479">Metal-binding</keyword>
<dbReference type="InterPro" id="IPR001412">
    <property type="entry name" value="aa-tRNA-synth_I_CS"/>
</dbReference>
<dbReference type="InterPro" id="IPR013155">
    <property type="entry name" value="M/V/L/I-tRNA-synth_anticd-bd"/>
</dbReference>
<feature type="short sequence motif" description="'KMSKS' region" evidence="15">
    <location>
        <begin position="302"/>
        <end position="306"/>
    </location>
</feature>
<dbReference type="NCBIfam" id="TIGR00398">
    <property type="entry name" value="metG"/>
    <property type="match status" value="1"/>
</dbReference>
<keyword evidence="8 15" id="KW-0547">Nucleotide-binding</keyword>
<dbReference type="InterPro" id="IPR033911">
    <property type="entry name" value="MetRS_core"/>
</dbReference>
<accession>A0AAW9MW35</accession>
<comment type="subcellular location">
    <subcellularLocation>
        <location evidence="2 15">Cytoplasm</location>
    </subcellularLocation>
</comment>
<evidence type="ECO:0000256" key="6">
    <source>
        <dbReference type="ARBA" id="ARBA00022598"/>
    </source>
</evidence>
<dbReference type="InterPro" id="IPR032678">
    <property type="entry name" value="tRNA-synt_1_cat_dom"/>
</dbReference>
<feature type="domain" description="TRNA-binding" evidence="16">
    <location>
        <begin position="557"/>
        <end position="657"/>
    </location>
</feature>
<dbReference type="CDD" id="cd02800">
    <property type="entry name" value="tRNA_bind_EcMetRS_like"/>
    <property type="match status" value="1"/>
</dbReference>
<evidence type="ECO:0000256" key="3">
    <source>
        <dbReference type="ARBA" id="ARBA00011738"/>
    </source>
</evidence>
<dbReference type="InterPro" id="IPR014729">
    <property type="entry name" value="Rossmann-like_a/b/a_fold"/>
</dbReference>
<comment type="caution">
    <text evidence="17">The sequence shown here is derived from an EMBL/GenBank/DDBJ whole genome shotgun (WGS) entry which is preliminary data.</text>
</comment>
<evidence type="ECO:0000256" key="4">
    <source>
        <dbReference type="ARBA" id="ARBA00022490"/>
    </source>
</evidence>
<dbReference type="PANTHER" id="PTHR43326">
    <property type="entry name" value="METHIONYL-TRNA SYNTHETASE"/>
    <property type="match status" value="1"/>
</dbReference>
<reference evidence="17 18" key="1">
    <citation type="submission" date="2024-01" db="EMBL/GenBank/DDBJ databases">
        <title>Complete genome sequence of Citroniella saccharovorans strain M6.X9, isolated from human fecal sample.</title>
        <authorList>
            <person name="Cheng G."/>
            <person name="Westerholm M."/>
            <person name="Schnurer A."/>
        </authorList>
    </citation>
    <scope>NUCLEOTIDE SEQUENCE [LARGE SCALE GENOMIC DNA]</scope>
    <source>
        <strain evidence="17 18">DSM 29873</strain>
    </source>
</reference>
<dbReference type="InterPro" id="IPR004495">
    <property type="entry name" value="Met-tRNA-synth_bsu_C"/>
</dbReference>
<dbReference type="CDD" id="cd07957">
    <property type="entry name" value="Anticodon_Ia_Met"/>
    <property type="match status" value="1"/>
</dbReference>
<comment type="similarity">
    <text evidence="15">Belongs to the class-I aminoacyl-tRNA synthetase family. MetG type 2A subfamily.</text>
</comment>
<dbReference type="RefSeq" id="WP_324620453.1">
    <property type="nucleotide sequence ID" value="NZ_JAYKOT010000003.1"/>
</dbReference>
<name>A0AAW9MW35_9FIRM</name>
<dbReference type="GO" id="GO:0005737">
    <property type="term" value="C:cytoplasm"/>
    <property type="evidence" value="ECO:0007669"/>
    <property type="project" value="UniProtKB-SubCell"/>
</dbReference>
<evidence type="ECO:0000313" key="17">
    <source>
        <dbReference type="EMBL" id="MEB3429148.1"/>
    </source>
</evidence>
<dbReference type="Gene3D" id="2.170.220.10">
    <property type="match status" value="1"/>
</dbReference>
<gene>
    <name evidence="15 17" type="primary">metG</name>
    <name evidence="17" type="ORF">VLK81_03775</name>
</gene>
<keyword evidence="6 15" id="KW-0436">Ligase</keyword>
<dbReference type="InterPro" id="IPR012340">
    <property type="entry name" value="NA-bd_OB-fold"/>
</dbReference>
<dbReference type="GO" id="GO:0004825">
    <property type="term" value="F:methionine-tRNA ligase activity"/>
    <property type="evidence" value="ECO:0007669"/>
    <property type="project" value="UniProtKB-UniRule"/>
</dbReference>
<dbReference type="GO" id="GO:0000049">
    <property type="term" value="F:tRNA binding"/>
    <property type="evidence" value="ECO:0007669"/>
    <property type="project" value="UniProtKB-UniRule"/>
</dbReference>
<keyword evidence="11 15" id="KW-0694">RNA-binding</keyword>
<dbReference type="CDD" id="cd00814">
    <property type="entry name" value="MetRS_core"/>
    <property type="match status" value="1"/>
</dbReference>
<comment type="cofactor">
    <cofactor evidence="15">
        <name>Zn(2+)</name>
        <dbReference type="ChEBI" id="CHEBI:29105"/>
    </cofactor>
    <text evidence="15">Binds 1 zinc ion per subunit.</text>
</comment>
<feature type="short sequence motif" description="'HIGH' region" evidence="15">
    <location>
        <begin position="17"/>
        <end position="27"/>
    </location>
</feature>
<dbReference type="InterPro" id="IPR014758">
    <property type="entry name" value="Met-tRNA_synth"/>
</dbReference>
<dbReference type="PANTHER" id="PTHR43326:SF1">
    <property type="entry name" value="METHIONINE--TRNA LIGASE, MITOCHONDRIAL"/>
    <property type="match status" value="1"/>
</dbReference>
<comment type="catalytic activity">
    <reaction evidence="14 15">
        <text>tRNA(Met) + L-methionine + ATP = L-methionyl-tRNA(Met) + AMP + diphosphate</text>
        <dbReference type="Rhea" id="RHEA:13481"/>
        <dbReference type="Rhea" id="RHEA-COMP:9667"/>
        <dbReference type="Rhea" id="RHEA-COMP:9698"/>
        <dbReference type="ChEBI" id="CHEBI:30616"/>
        <dbReference type="ChEBI" id="CHEBI:33019"/>
        <dbReference type="ChEBI" id="CHEBI:57844"/>
        <dbReference type="ChEBI" id="CHEBI:78442"/>
        <dbReference type="ChEBI" id="CHEBI:78530"/>
        <dbReference type="ChEBI" id="CHEBI:456215"/>
        <dbReference type="EC" id="6.1.1.10"/>
    </reaction>
</comment>
<keyword evidence="10 15" id="KW-0067">ATP-binding</keyword>
<evidence type="ECO:0000256" key="8">
    <source>
        <dbReference type="ARBA" id="ARBA00022741"/>
    </source>
</evidence>
<dbReference type="InterPro" id="IPR009080">
    <property type="entry name" value="tRNAsynth_Ia_anticodon-bd"/>
</dbReference>
<sequence length="657" mass="76059">MEGDKMSKKYYITTPIYYPSNNLHLGHTYTTIAADVLKRIKKLEGYDVFFTTGTDEHGQKIEEAAKKYGSEPLAYVTNIVNSAKDLWKKLDIDYDAFRRTTDKEHTEAVSKIFQKLYDNGDIYKSTYKGNYCVSCEAYFTDAQLNDGRCPDCGKEVSYKEEESYFFRLSKYRERILKLYEDNPNFVRPESSRKEMINNFLKENLDDLSVSRTSFDWGIKVPFDDKHVIYVWIDALSSYLTALGYGSENDENFKKFWPADVHLVGKEIVRFHTIIWPAILMALDLPLPKQVFAHGWILFDNDKMSKSKGNVVYPEPLIDRYGVDAIKYYVLREFVFGQDGNFTKEKFIQRLNSDLANDLGNLVSRTIQMVIKYRDGVIKKTIGEGEFEKDLYNIAQSTLERVKNAADDFSFSTALEELWKLIRRTNKYIDETMPWQLAKNEEDSKKLDIVLYSLVESLRFISSILEPFMPEVSLKIQDQLGISSSGWEKLDKFGYYDEYNVKKGDILFPRLDMDEELEYLDRANKELLVKREKEKLSLGSKKSGEEDEDQKDLVDISEFEKLDIRVMKVIDCKRHPDADKLLVFTLSDGKEERTIVSGIKKYYEPEDLIGKKVTAILNLKPIKLRGIESRGMILSASSNGDLSLVTTMEDILEGARVK</sequence>
<evidence type="ECO:0000256" key="15">
    <source>
        <dbReference type="HAMAP-Rule" id="MF_01228"/>
    </source>
</evidence>
<dbReference type="InterPro" id="IPR023457">
    <property type="entry name" value="Met-tRNA_synth_2"/>
</dbReference>
<feature type="binding site" evidence="15">
    <location>
        <position position="135"/>
    </location>
    <ligand>
        <name>Zn(2+)</name>
        <dbReference type="ChEBI" id="CHEBI:29105"/>
    </ligand>
</feature>
<dbReference type="SUPFAM" id="SSF50249">
    <property type="entry name" value="Nucleic acid-binding proteins"/>
    <property type="match status" value="1"/>
</dbReference>
<keyword evidence="12 15" id="KW-0648">Protein biosynthesis</keyword>
<dbReference type="Pfam" id="PF08264">
    <property type="entry name" value="Anticodon_1"/>
    <property type="match status" value="1"/>
</dbReference>
<dbReference type="GO" id="GO:0006431">
    <property type="term" value="P:methionyl-tRNA aminoacylation"/>
    <property type="evidence" value="ECO:0007669"/>
    <property type="project" value="UniProtKB-UniRule"/>
</dbReference>
<dbReference type="Proteomes" id="UP001357733">
    <property type="component" value="Unassembled WGS sequence"/>
</dbReference>
<dbReference type="FunFam" id="2.170.220.10:FF:000002">
    <property type="entry name" value="Methionine--tRNA ligase"/>
    <property type="match status" value="1"/>
</dbReference>
<dbReference type="Gene3D" id="1.10.730.10">
    <property type="entry name" value="Isoleucyl-tRNA Synthetase, Domain 1"/>
    <property type="match status" value="1"/>
</dbReference>
<keyword evidence="13 15" id="KW-0030">Aminoacyl-tRNA synthetase</keyword>
<comment type="caution">
    <text evidence="15">Lacks conserved residue(s) required for the propagation of feature annotation.</text>
</comment>
<dbReference type="InterPro" id="IPR041872">
    <property type="entry name" value="Anticodon_Met"/>
</dbReference>
<dbReference type="InterPro" id="IPR015413">
    <property type="entry name" value="Methionyl/Leucyl_tRNA_Synth"/>
</dbReference>
<dbReference type="SUPFAM" id="SSF47323">
    <property type="entry name" value="Anticodon-binding domain of a subclass of class I aminoacyl-tRNA synthetases"/>
    <property type="match status" value="1"/>
</dbReference>
<evidence type="ECO:0000256" key="14">
    <source>
        <dbReference type="ARBA" id="ARBA00047364"/>
    </source>
</evidence>
<dbReference type="EC" id="6.1.1.10" evidence="15"/>
<evidence type="ECO:0000256" key="13">
    <source>
        <dbReference type="ARBA" id="ARBA00023146"/>
    </source>
</evidence>
<comment type="subunit">
    <text evidence="3 15">Homodimer.</text>
</comment>
<dbReference type="FunFam" id="2.40.50.140:FF:000042">
    <property type="entry name" value="Methionine--tRNA ligase"/>
    <property type="match status" value="1"/>
</dbReference>
<evidence type="ECO:0000256" key="5">
    <source>
        <dbReference type="ARBA" id="ARBA00022555"/>
    </source>
</evidence>
<dbReference type="Gene3D" id="2.40.50.140">
    <property type="entry name" value="Nucleic acid-binding proteins"/>
    <property type="match status" value="1"/>
</dbReference>
<evidence type="ECO:0000256" key="10">
    <source>
        <dbReference type="ARBA" id="ARBA00022840"/>
    </source>
</evidence>
<dbReference type="PRINTS" id="PR01041">
    <property type="entry name" value="TRNASYNTHMET"/>
</dbReference>
<dbReference type="Pfam" id="PF01588">
    <property type="entry name" value="tRNA_bind"/>
    <property type="match status" value="1"/>
</dbReference>
<dbReference type="GO" id="GO:0046872">
    <property type="term" value="F:metal ion binding"/>
    <property type="evidence" value="ECO:0007669"/>
    <property type="project" value="UniProtKB-KW"/>
</dbReference>
<evidence type="ECO:0000259" key="16">
    <source>
        <dbReference type="PROSITE" id="PS50886"/>
    </source>
</evidence>
<evidence type="ECO:0000256" key="11">
    <source>
        <dbReference type="ARBA" id="ARBA00022884"/>
    </source>
</evidence>
<dbReference type="EMBL" id="JAYKOT010000003">
    <property type="protein sequence ID" value="MEB3429148.1"/>
    <property type="molecule type" value="Genomic_DNA"/>
</dbReference>
<evidence type="ECO:0000313" key="18">
    <source>
        <dbReference type="Proteomes" id="UP001357733"/>
    </source>
</evidence>
<protein>
    <recommendedName>
        <fullName evidence="15">Methionine--tRNA ligase</fullName>
        <ecNumber evidence="15">6.1.1.10</ecNumber>
    </recommendedName>
    <alternativeName>
        <fullName evidence="15">Methionyl-tRNA synthetase</fullName>
        <shortName evidence="15">MetRS</shortName>
    </alternativeName>
</protein>
<evidence type="ECO:0000256" key="9">
    <source>
        <dbReference type="ARBA" id="ARBA00022833"/>
    </source>
</evidence>
<keyword evidence="18" id="KW-1185">Reference proteome</keyword>
<feature type="binding site" evidence="15">
    <location>
        <position position="132"/>
    </location>
    <ligand>
        <name>Zn(2+)</name>
        <dbReference type="ChEBI" id="CHEBI:29105"/>
    </ligand>
</feature>
<feature type="binding site" evidence="15">
    <location>
        <position position="149"/>
    </location>
    <ligand>
        <name>Zn(2+)</name>
        <dbReference type="ChEBI" id="CHEBI:29105"/>
    </ligand>
</feature>
<comment type="function">
    <text evidence="1 15">Is required not only for elongation of protein synthesis but also for the initiation of all mRNA translation through initiator tRNA(fMet) aminoacylation.</text>
</comment>
<dbReference type="HAMAP" id="MF_01228">
    <property type="entry name" value="Met_tRNA_synth_type2"/>
    <property type="match status" value="1"/>
</dbReference>
<evidence type="ECO:0000256" key="1">
    <source>
        <dbReference type="ARBA" id="ARBA00003314"/>
    </source>
</evidence>
<dbReference type="PROSITE" id="PS00178">
    <property type="entry name" value="AA_TRNA_LIGASE_I"/>
    <property type="match status" value="1"/>
</dbReference>
<keyword evidence="4 15" id="KW-0963">Cytoplasm</keyword>
<organism evidence="17 18">
    <name type="scientific">Citroniella saccharovorans</name>
    <dbReference type="NCBI Taxonomy" id="2053367"/>
    <lineage>
        <taxon>Bacteria</taxon>
        <taxon>Bacillati</taxon>
        <taxon>Bacillota</taxon>
        <taxon>Tissierellia</taxon>
        <taxon>Tissierellales</taxon>
        <taxon>Peptoniphilaceae</taxon>
        <taxon>Citroniella</taxon>
    </lineage>
</organism>
<dbReference type="FunFam" id="1.10.730.10:FF:000026">
    <property type="entry name" value="Methionine--tRNA ligase"/>
    <property type="match status" value="1"/>
</dbReference>
<keyword evidence="9 15" id="KW-0862">Zinc</keyword>